<dbReference type="SUPFAM" id="SSF144232">
    <property type="entry name" value="HIT/MYND zinc finger-like"/>
    <property type="match status" value="1"/>
</dbReference>
<dbReference type="Pfam" id="PF01753">
    <property type="entry name" value="zf-MYND"/>
    <property type="match status" value="1"/>
</dbReference>
<comment type="caution">
    <text evidence="6">The sequence shown here is derived from an EMBL/GenBank/DDBJ whole genome shotgun (WGS) entry which is preliminary data.</text>
</comment>
<dbReference type="Gene3D" id="6.10.140.2220">
    <property type="match status" value="1"/>
</dbReference>
<gene>
    <name evidence="6" type="ORF">BCR35DRAFT_332068</name>
</gene>
<dbReference type="EMBL" id="MCGR01000027">
    <property type="protein sequence ID" value="ORY79278.1"/>
    <property type="molecule type" value="Genomic_DNA"/>
</dbReference>
<name>A0A1Y2F5V2_9BASI</name>
<keyword evidence="1" id="KW-0479">Metal-binding</keyword>
<sequence>MDIAHCYNCFTTTRGGTVTLKLCSRCKKVAYCSVDCQTAHWRAQHKTDCKQLQLKETPADSDYTPPTSFDHPTTVRERFRAKEIAIVSFEEVISSAQRQGDPASADIFKEIRRKVNLPPKETGLNFLVGFHIGISAQGGGVPSKTSESLTVTLMLDQTPTSKAPIDHCWREALFWALNRPTDPPLSLLLLADTMLSATHTRERAWDLVRKGFLEWLDAEWNDNDVGAESVARVLDNFERKFGYRLQVK</sequence>
<evidence type="ECO:0000256" key="3">
    <source>
        <dbReference type="ARBA" id="ARBA00022833"/>
    </source>
</evidence>
<dbReference type="PROSITE" id="PS50865">
    <property type="entry name" value="ZF_MYND_2"/>
    <property type="match status" value="1"/>
</dbReference>
<dbReference type="STRING" id="106004.A0A1Y2F5V2"/>
<keyword evidence="3" id="KW-0862">Zinc</keyword>
<evidence type="ECO:0000256" key="1">
    <source>
        <dbReference type="ARBA" id="ARBA00022723"/>
    </source>
</evidence>
<organism evidence="6 7">
    <name type="scientific">Leucosporidium creatinivorum</name>
    <dbReference type="NCBI Taxonomy" id="106004"/>
    <lineage>
        <taxon>Eukaryota</taxon>
        <taxon>Fungi</taxon>
        <taxon>Dikarya</taxon>
        <taxon>Basidiomycota</taxon>
        <taxon>Pucciniomycotina</taxon>
        <taxon>Microbotryomycetes</taxon>
        <taxon>Leucosporidiales</taxon>
        <taxon>Leucosporidium</taxon>
    </lineage>
</organism>
<dbReference type="AlphaFoldDB" id="A0A1Y2F5V2"/>
<evidence type="ECO:0000256" key="4">
    <source>
        <dbReference type="PROSITE-ProRule" id="PRU00134"/>
    </source>
</evidence>
<dbReference type="OrthoDB" id="2212237at2759"/>
<keyword evidence="2 4" id="KW-0863">Zinc-finger</keyword>
<evidence type="ECO:0000313" key="7">
    <source>
        <dbReference type="Proteomes" id="UP000193467"/>
    </source>
</evidence>
<dbReference type="GO" id="GO:0008270">
    <property type="term" value="F:zinc ion binding"/>
    <property type="evidence" value="ECO:0007669"/>
    <property type="project" value="UniProtKB-KW"/>
</dbReference>
<protein>
    <recommendedName>
        <fullName evidence="5">MYND-type domain-containing protein</fullName>
    </recommendedName>
</protein>
<proteinExistence type="predicted"/>
<dbReference type="InterPro" id="IPR002893">
    <property type="entry name" value="Znf_MYND"/>
</dbReference>
<keyword evidence="7" id="KW-1185">Reference proteome</keyword>
<evidence type="ECO:0000313" key="6">
    <source>
        <dbReference type="EMBL" id="ORY79278.1"/>
    </source>
</evidence>
<evidence type="ECO:0000259" key="5">
    <source>
        <dbReference type="PROSITE" id="PS50865"/>
    </source>
</evidence>
<dbReference type="Proteomes" id="UP000193467">
    <property type="component" value="Unassembled WGS sequence"/>
</dbReference>
<feature type="domain" description="MYND-type" evidence="5">
    <location>
        <begin position="6"/>
        <end position="49"/>
    </location>
</feature>
<dbReference type="InParanoid" id="A0A1Y2F5V2"/>
<accession>A0A1Y2F5V2</accession>
<evidence type="ECO:0000256" key="2">
    <source>
        <dbReference type="ARBA" id="ARBA00022771"/>
    </source>
</evidence>
<reference evidence="6 7" key="1">
    <citation type="submission" date="2016-07" db="EMBL/GenBank/DDBJ databases">
        <title>Pervasive Adenine N6-methylation of Active Genes in Fungi.</title>
        <authorList>
            <consortium name="DOE Joint Genome Institute"/>
            <person name="Mondo S.J."/>
            <person name="Dannebaum R.O."/>
            <person name="Kuo R.C."/>
            <person name="Labutti K."/>
            <person name="Haridas S."/>
            <person name="Kuo A."/>
            <person name="Salamov A."/>
            <person name="Ahrendt S.R."/>
            <person name="Lipzen A."/>
            <person name="Sullivan W."/>
            <person name="Andreopoulos W.B."/>
            <person name="Clum A."/>
            <person name="Lindquist E."/>
            <person name="Daum C."/>
            <person name="Ramamoorthy G.K."/>
            <person name="Gryganskyi A."/>
            <person name="Culley D."/>
            <person name="Magnuson J.K."/>
            <person name="James T.Y."/>
            <person name="O'Malley M.A."/>
            <person name="Stajich J.E."/>
            <person name="Spatafora J.W."/>
            <person name="Visel A."/>
            <person name="Grigoriev I.V."/>
        </authorList>
    </citation>
    <scope>NUCLEOTIDE SEQUENCE [LARGE SCALE GENOMIC DNA]</scope>
    <source>
        <strain evidence="6 7">62-1032</strain>
    </source>
</reference>